<gene>
    <name evidence="3" type="ORF">MAR_015470</name>
</gene>
<name>A0ABY7FKN2_MYAAR</name>
<organism evidence="3 4">
    <name type="scientific">Mya arenaria</name>
    <name type="common">Soft-shell clam</name>
    <dbReference type="NCBI Taxonomy" id="6604"/>
    <lineage>
        <taxon>Eukaryota</taxon>
        <taxon>Metazoa</taxon>
        <taxon>Spiralia</taxon>
        <taxon>Lophotrochozoa</taxon>
        <taxon>Mollusca</taxon>
        <taxon>Bivalvia</taxon>
        <taxon>Autobranchia</taxon>
        <taxon>Heteroconchia</taxon>
        <taxon>Euheterodonta</taxon>
        <taxon>Imparidentia</taxon>
        <taxon>Neoheterodontei</taxon>
        <taxon>Myida</taxon>
        <taxon>Myoidea</taxon>
        <taxon>Myidae</taxon>
        <taxon>Mya</taxon>
    </lineage>
</organism>
<accession>A0ABY7FKN2</accession>
<evidence type="ECO:0000313" key="4">
    <source>
        <dbReference type="Proteomes" id="UP001164746"/>
    </source>
</evidence>
<evidence type="ECO:0000259" key="2">
    <source>
        <dbReference type="Pfam" id="PF25239"/>
    </source>
</evidence>
<feature type="compositionally biased region" description="Polar residues" evidence="1">
    <location>
        <begin position="283"/>
        <end position="293"/>
    </location>
</feature>
<reference evidence="3" key="1">
    <citation type="submission" date="2022-11" db="EMBL/GenBank/DDBJ databases">
        <title>Centuries of genome instability and evolution in soft-shell clam transmissible cancer (bioRxiv).</title>
        <authorList>
            <person name="Hart S.F.M."/>
            <person name="Yonemitsu M.A."/>
            <person name="Giersch R.M."/>
            <person name="Beal B.F."/>
            <person name="Arriagada G."/>
            <person name="Davis B.W."/>
            <person name="Ostrander E.A."/>
            <person name="Goff S.P."/>
            <person name="Metzger M.J."/>
        </authorList>
    </citation>
    <scope>NUCLEOTIDE SEQUENCE</scope>
    <source>
        <strain evidence="3">MELC-2E11</strain>
        <tissue evidence="3">Siphon/mantle</tissue>
    </source>
</reference>
<feature type="region of interest" description="Disordered" evidence="1">
    <location>
        <begin position="277"/>
        <end position="307"/>
    </location>
</feature>
<dbReference type="EMBL" id="CP111023">
    <property type="protein sequence ID" value="WAR21496.1"/>
    <property type="molecule type" value="Genomic_DNA"/>
</dbReference>
<protein>
    <submittedName>
        <fullName evidence="3">CHMP7-like protein</fullName>
    </submittedName>
</protein>
<feature type="domain" description="CHMP7 winged helix" evidence="2">
    <location>
        <begin position="145"/>
        <end position="213"/>
    </location>
</feature>
<dbReference type="InterPro" id="IPR057471">
    <property type="entry name" value="CHMP7_WHD"/>
</dbReference>
<dbReference type="Pfam" id="PF25239">
    <property type="entry name" value="WHD_CHMP7"/>
    <property type="match status" value="1"/>
</dbReference>
<dbReference type="Pfam" id="PF25880">
    <property type="entry name" value="WHD_CHMP7_1st"/>
    <property type="match status" value="1"/>
</dbReference>
<feature type="compositionally biased region" description="Low complexity" evidence="1">
    <location>
        <begin position="294"/>
        <end position="307"/>
    </location>
</feature>
<evidence type="ECO:0000256" key="1">
    <source>
        <dbReference type="SAM" id="MobiDB-lite"/>
    </source>
</evidence>
<dbReference type="Proteomes" id="UP001164746">
    <property type="component" value="Chromosome 12"/>
</dbReference>
<sequence>METINKPSALPPDWTDDMKMTVMFSPFRDKNLNPKSWDQKIKFWSELIVEECKQSQQALINVQQLREKFRRKEKSPSCLDTVLQEMLNKGQVKKLSDLTVEGSDGWLSWGYNRLVKKPVGWSLKWLSREQEQKQPPETYVIMDVIKRKAEELVERRHRLSEARVSGIVEYDTLQAEQTDLCPTSMEFNLVMRQLEASKQVVIQTQEDGNKVLKAIEGGTKALQGLNSRTSADDVSSVMDNLADATQTQEEILMELSTASYIDEPSQEELEEELSIILQDDTPPRQQNTPTRLQDTPTGLPDTPTGLPDVPSGFRTDRGHVDGSFKDSGSLSDLNKMLDGIYINLYVFELSFL</sequence>
<proteinExistence type="predicted"/>
<evidence type="ECO:0000313" key="3">
    <source>
        <dbReference type="EMBL" id="WAR21496.1"/>
    </source>
</evidence>
<keyword evidence="4" id="KW-1185">Reference proteome</keyword>